<feature type="transmembrane region" description="Helical" evidence="10">
    <location>
        <begin position="7"/>
        <end position="24"/>
    </location>
</feature>
<comment type="pathway">
    <text evidence="3">Porphyrin-containing compound metabolism; protoheme biosynthesis.</text>
</comment>
<dbReference type="HOGENOM" id="CLU_037501_0_0_4"/>
<dbReference type="GO" id="GO:0042168">
    <property type="term" value="P:heme metabolic process"/>
    <property type="evidence" value="ECO:0007669"/>
    <property type="project" value="InterPro"/>
</dbReference>
<proteinExistence type="predicted"/>
<dbReference type="RefSeq" id="WP_015389074.1">
    <property type="nucleotide sequence ID" value="NC_020283.1"/>
</dbReference>
<evidence type="ECO:0000256" key="4">
    <source>
        <dbReference type="ARBA" id="ARBA00022475"/>
    </source>
</evidence>
<dbReference type="STRING" id="1208918.CDEE_0457"/>
<evidence type="ECO:0000256" key="8">
    <source>
        <dbReference type="ARBA" id="ARBA00023136"/>
    </source>
</evidence>
<sequence length="461" mass="53534">MSYYFRLFCIVVLIIVTAIFFKKYDSSEVTVIIDSWHFNMSLITAGFVLLIFLLSLYAIFKILSFLFSIKNKISNWHKNRILDKENRLFKKGLLFFLEDKYTESNEIFSNLLTNGSTFQDRFLLFILSVKSNFSIGNHDNCLRDLEGSLNYFESDPSSLEAFLVLKIKVLIAKKTPEKALVFLKKLNALVGENNLNVLELSLKIYIMLGENTKVIDIARLLLDRNCEFHSNLNEIIDEAGANLINEYSLKNESCYPLWKYFKSQERLFPKISLCFSRYLASANQYEEASKVLERSINNSLEPRLIYEYANNCDEQQISLRIAKIELWLEKNENNCDLLNALGILCLKYKLWGQAELYLLRSLSIEDKPYPHLLLISLYDYLSRTDDMVLHWEKYLLISGYVVPVLEKESFLGANNINITNVSDQIAADFSSNALRDDEDEYFDSAPMPFSVFDNNIENDRS</sequence>
<evidence type="ECO:0000256" key="5">
    <source>
        <dbReference type="ARBA" id="ARBA00022519"/>
    </source>
</evidence>
<keyword evidence="7 10" id="KW-1133">Transmembrane helix</keyword>
<dbReference type="eggNOG" id="COG3071">
    <property type="taxonomic scope" value="Bacteria"/>
</dbReference>
<evidence type="ECO:0000313" key="12">
    <source>
        <dbReference type="EMBL" id="AGF47504.1"/>
    </source>
</evidence>
<feature type="transmembrane region" description="Helical" evidence="10">
    <location>
        <begin position="36"/>
        <end position="60"/>
    </location>
</feature>
<reference evidence="12 13" key="1">
    <citation type="journal article" date="2013" name="Genome Biol. Evol.">
        <title>Genome evolution and phylogenomic analysis of candidatus kinetoplastibacterium, the betaproteobacterial endosymbionts of strigomonas and angomonas.</title>
        <authorList>
            <person name="Alves J.M."/>
            <person name="Serrano M.G."/>
            <person name="Maia da Silva F."/>
            <person name="Voegtly L.J."/>
            <person name="Matveyev A.V."/>
            <person name="Teixeira M.M."/>
            <person name="Camargo E.P."/>
            <person name="Buck G.A."/>
        </authorList>
    </citation>
    <scope>NUCLEOTIDE SEQUENCE [LARGE SCALE GENOMIC DNA]</scope>
    <source>
        <strain evidence="12 13">TCC036E</strain>
    </source>
</reference>
<protein>
    <submittedName>
        <fullName evidence="12">HemY-like porphyrin biosynthesis protein</fullName>
    </submittedName>
</protein>
<dbReference type="InterPro" id="IPR010817">
    <property type="entry name" value="HemY_N"/>
</dbReference>
<evidence type="ECO:0000256" key="3">
    <source>
        <dbReference type="ARBA" id="ARBA00004744"/>
    </source>
</evidence>
<dbReference type="EMBL" id="CP003804">
    <property type="protein sequence ID" value="AGF47504.1"/>
    <property type="molecule type" value="Genomic_DNA"/>
</dbReference>
<keyword evidence="5" id="KW-0997">Cell inner membrane</keyword>
<evidence type="ECO:0000256" key="6">
    <source>
        <dbReference type="ARBA" id="ARBA00022692"/>
    </source>
</evidence>
<comment type="subcellular location">
    <subcellularLocation>
        <location evidence="2">Cell inner membrane</location>
        <topology evidence="2">Multi-pass membrane protein</topology>
    </subcellularLocation>
</comment>
<comment type="function">
    <text evidence="1">Involved in a late step of protoheme IX synthesis.</text>
</comment>
<dbReference type="NCBIfam" id="TIGR00540">
    <property type="entry name" value="TPR_hemY_coli"/>
    <property type="match status" value="1"/>
</dbReference>
<dbReference type="SUPFAM" id="SSF48452">
    <property type="entry name" value="TPR-like"/>
    <property type="match status" value="1"/>
</dbReference>
<evidence type="ECO:0000256" key="9">
    <source>
        <dbReference type="ARBA" id="ARBA00023244"/>
    </source>
</evidence>
<evidence type="ECO:0000313" key="13">
    <source>
        <dbReference type="Proteomes" id="UP000011686"/>
    </source>
</evidence>
<dbReference type="InterPro" id="IPR011990">
    <property type="entry name" value="TPR-like_helical_dom_sf"/>
</dbReference>
<dbReference type="AlphaFoldDB" id="M1LW84"/>
<evidence type="ECO:0000256" key="2">
    <source>
        <dbReference type="ARBA" id="ARBA00004429"/>
    </source>
</evidence>
<dbReference type="UniPathway" id="UPA00252"/>
<organism evidence="12 13">
    <name type="scientific">Candidatus Kinetoplastidibacterium crithidiae TCC036E</name>
    <dbReference type="NCBI Taxonomy" id="1208918"/>
    <lineage>
        <taxon>Bacteria</taxon>
        <taxon>Pseudomonadati</taxon>
        <taxon>Pseudomonadota</taxon>
        <taxon>Betaproteobacteria</taxon>
        <taxon>Candidatus Kinetoplastidibacterium</taxon>
    </lineage>
</organism>
<dbReference type="GO" id="GO:0006779">
    <property type="term" value="P:porphyrin-containing compound biosynthetic process"/>
    <property type="evidence" value="ECO:0007669"/>
    <property type="project" value="UniProtKB-KW"/>
</dbReference>
<accession>M1LW84</accession>
<dbReference type="InterPro" id="IPR005254">
    <property type="entry name" value="Heme_biosyn_assoc_TPR_pro"/>
</dbReference>
<dbReference type="Pfam" id="PF07219">
    <property type="entry name" value="HemY_N"/>
    <property type="match status" value="1"/>
</dbReference>
<evidence type="ECO:0000259" key="11">
    <source>
        <dbReference type="Pfam" id="PF07219"/>
    </source>
</evidence>
<dbReference type="PATRIC" id="fig|1208918.3.peg.201"/>
<keyword evidence="6 10" id="KW-0812">Transmembrane</keyword>
<evidence type="ECO:0000256" key="10">
    <source>
        <dbReference type="SAM" id="Phobius"/>
    </source>
</evidence>
<keyword evidence="4" id="KW-1003">Cell membrane</keyword>
<name>M1LW84_9PROT</name>
<dbReference type="Proteomes" id="UP000011686">
    <property type="component" value="Chromosome"/>
</dbReference>
<evidence type="ECO:0000256" key="7">
    <source>
        <dbReference type="ARBA" id="ARBA00022989"/>
    </source>
</evidence>
<evidence type="ECO:0000256" key="1">
    <source>
        <dbReference type="ARBA" id="ARBA00002962"/>
    </source>
</evidence>
<dbReference type="KEGG" id="kct:CDEE_0457"/>
<dbReference type="Gene3D" id="1.25.40.10">
    <property type="entry name" value="Tetratricopeptide repeat domain"/>
    <property type="match status" value="1"/>
</dbReference>
<keyword evidence="9" id="KW-0627">Porphyrin biosynthesis</keyword>
<dbReference type="GO" id="GO:0005886">
    <property type="term" value="C:plasma membrane"/>
    <property type="evidence" value="ECO:0007669"/>
    <property type="project" value="UniProtKB-SubCell"/>
</dbReference>
<keyword evidence="13" id="KW-1185">Reference proteome</keyword>
<gene>
    <name evidence="12" type="ORF">CDEE_0457</name>
</gene>
<feature type="domain" description="HemY N-terminal" evidence="11">
    <location>
        <begin position="28"/>
        <end position="103"/>
    </location>
</feature>
<keyword evidence="8 10" id="KW-0472">Membrane</keyword>